<dbReference type="GO" id="GO:0042995">
    <property type="term" value="C:cell projection"/>
    <property type="evidence" value="ECO:0007669"/>
    <property type="project" value="UniProtKB-SubCell"/>
</dbReference>
<dbReference type="GO" id="GO:0004674">
    <property type="term" value="F:protein serine/threonine kinase activity"/>
    <property type="evidence" value="ECO:0007669"/>
    <property type="project" value="TreeGrafter"/>
</dbReference>
<comment type="caution">
    <text evidence="9">The sequence shown here is derived from an EMBL/GenBank/DDBJ whole genome shotgun (WGS) entry which is preliminary data.</text>
</comment>
<evidence type="ECO:0000256" key="3">
    <source>
        <dbReference type="ARBA" id="ARBA00022490"/>
    </source>
</evidence>
<dbReference type="SUPFAM" id="SSF52540">
    <property type="entry name" value="P-loop containing nucleoside triphosphate hydrolases"/>
    <property type="match status" value="1"/>
</dbReference>
<dbReference type="GO" id="GO:0016459">
    <property type="term" value="C:myosin complex"/>
    <property type="evidence" value="ECO:0007669"/>
    <property type="project" value="UniProtKB-KW"/>
</dbReference>
<dbReference type="PANTHER" id="PTHR46256">
    <property type="entry name" value="AGAP011099-PA"/>
    <property type="match status" value="1"/>
</dbReference>
<keyword evidence="7" id="KW-0009">Actin-binding</keyword>
<dbReference type="Proteomes" id="UP000663844">
    <property type="component" value="Unassembled WGS sequence"/>
</dbReference>
<evidence type="ECO:0000259" key="8">
    <source>
        <dbReference type="PROSITE" id="PS51456"/>
    </source>
</evidence>
<evidence type="ECO:0000256" key="6">
    <source>
        <dbReference type="ARBA" id="ARBA00023273"/>
    </source>
</evidence>
<dbReference type="InterPro" id="IPR027417">
    <property type="entry name" value="P-loop_NTPase"/>
</dbReference>
<dbReference type="PANTHER" id="PTHR46256:SF3">
    <property type="entry name" value="MYOSIN MOTOR DOMAIN-CONTAINING PROTEIN"/>
    <property type="match status" value="1"/>
</dbReference>
<evidence type="ECO:0000313" key="10">
    <source>
        <dbReference type="Proteomes" id="UP000663844"/>
    </source>
</evidence>
<dbReference type="Gene3D" id="1.20.58.530">
    <property type="match status" value="1"/>
</dbReference>
<evidence type="ECO:0000256" key="4">
    <source>
        <dbReference type="ARBA" id="ARBA00022737"/>
    </source>
</evidence>
<keyword evidence="3" id="KW-0963">Cytoplasm</keyword>
<keyword evidence="7" id="KW-0505">Motor protein</keyword>
<dbReference type="EMBL" id="CAJOAZ010026403">
    <property type="protein sequence ID" value="CAF4400795.1"/>
    <property type="molecule type" value="Genomic_DNA"/>
</dbReference>
<dbReference type="PROSITE" id="PS51456">
    <property type="entry name" value="MYOSIN_MOTOR"/>
    <property type="match status" value="1"/>
</dbReference>
<dbReference type="GO" id="GO:0030832">
    <property type="term" value="P:regulation of actin filament length"/>
    <property type="evidence" value="ECO:0007669"/>
    <property type="project" value="TreeGrafter"/>
</dbReference>
<dbReference type="InterPro" id="IPR001609">
    <property type="entry name" value="Myosin_head_motor_dom-like"/>
</dbReference>
<evidence type="ECO:0000313" key="9">
    <source>
        <dbReference type="EMBL" id="CAF4400795.1"/>
    </source>
</evidence>
<protein>
    <recommendedName>
        <fullName evidence="8">Myosin motor domain-containing protein</fullName>
    </recommendedName>
</protein>
<evidence type="ECO:0000256" key="7">
    <source>
        <dbReference type="PROSITE-ProRule" id="PRU00782"/>
    </source>
</evidence>
<gene>
    <name evidence="9" type="ORF">OXD698_LOCUS51442</name>
</gene>
<keyword evidence="5" id="KW-0206">Cytoskeleton</keyword>
<feature type="non-terminal residue" evidence="9">
    <location>
        <position position="68"/>
    </location>
</feature>
<dbReference type="AlphaFoldDB" id="A0A820PE30"/>
<comment type="subcellular location">
    <subcellularLocation>
        <location evidence="2">Cell projection</location>
    </subcellularLocation>
    <subcellularLocation>
        <location evidence="1">Cytoplasm</location>
        <location evidence="1">Cytoskeleton</location>
    </subcellularLocation>
</comment>
<evidence type="ECO:0000256" key="1">
    <source>
        <dbReference type="ARBA" id="ARBA00004245"/>
    </source>
</evidence>
<accession>A0A820PE30</accession>
<dbReference type="GO" id="GO:0003779">
    <property type="term" value="F:actin binding"/>
    <property type="evidence" value="ECO:0007669"/>
    <property type="project" value="UniProtKB-KW"/>
</dbReference>
<comment type="caution">
    <text evidence="7">Lacks conserved residue(s) required for the propagation of feature annotation.</text>
</comment>
<dbReference type="GO" id="GO:0000146">
    <property type="term" value="F:microfilament motor activity"/>
    <property type="evidence" value="ECO:0007669"/>
    <property type="project" value="TreeGrafter"/>
</dbReference>
<organism evidence="9 10">
    <name type="scientific">Adineta steineri</name>
    <dbReference type="NCBI Taxonomy" id="433720"/>
    <lineage>
        <taxon>Eukaryota</taxon>
        <taxon>Metazoa</taxon>
        <taxon>Spiralia</taxon>
        <taxon>Gnathifera</taxon>
        <taxon>Rotifera</taxon>
        <taxon>Eurotatoria</taxon>
        <taxon>Bdelloidea</taxon>
        <taxon>Adinetida</taxon>
        <taxon>Adinetidae</taxon>
        <taxon>Adineta</taxon>
    </lineage>
</organism>
<feature type="domain" description="Myosin motor" evidence="8">
    <location>
        <begin position="1"/>
        <end position="68"/>
    </location>
</feature>
<evidence type="ECO:0000256" key="2">
    <source>
        <dbReference type="ARBA" id="ARBA00004316"/>
    </source>
</evidence>
<proteinExistence type="inferred from homology"/>
<reference evidence="9" key="1">
    <citation type="submission" date="2021-02" db="EMBL/GenBank/DDBJ databases">
        <authorList>
            <person name="Nowell W R."/>
        </authorList>
    </citation>
    <scope>NUCLEOTIDE SEQUENCE</scope>
</reference>
<keyword evidence="4" id="KW-0677">Repeat</keyword>
<feature type="non-terminal residue" evidence="9">
    <location>
        <position position="1"/>
    </location>
</feature>
<keyword evidence="6" id="KW-0966">Cell projection</keyword>
<dbReference type="Pfam" id="PF00063">
    <property type="entry name" value="Myosin_head"/>
    <property type="match status" value="1"/>
</dbReference>
<dbReference type="GO" id="GO:0005524">
    <property type="term" value="F:ATP binding"/>
    <property type="evidence" value="ECO:0007669"/>
    <property type="project" value="InterPro"/>
</dbReference>
<evidence type="ECO:0000256" key="5">
    <source>
        <dbReference type="ARBA" id="ARBA00023212"/>
    </source>
</evidence>
<keyword evidence="7" id="KW-0518">Myosin</keyword>
<comment type="similarity">
    <text evidence="7">Belongs to the TRAFAC class myosin-kinesin ATPase superfamily. Myosin family.</text>
</comment>
<name>A0A820PE30_9BILA</name>
<dbReference type="InterPro" id="IPR052409">
    <property type="entry name" value="Myosin-III_kinase_activity"/>
</dbReference>
<sequence>HSRYIKPKGNETTFGIHHYAGKVVYDAHGFLEKNRDNLSINLIECMKKSGMELIKHLFILTDEINHSS</sequence>